<protein>
    <submittedName>
        <fullName evidence="2">Uncharacterized protein</fullName>
    </submittedName>
</protein>
<evidence type="ECO:0000256" key="1">
    <source>
        <dbReference type="SAM" id="MobiDB-lite"/>
    </source>
</evidence>
<dbReference type="AlphaFoldDB" id="A0A6J4V5D1"/>
<sequence length="56" mass="6282">MMDNDPATMAALGWHRARPSSCSQRGTRGRGVVARPSRRQRRAHRRREGVPLALMG</sequence>
<feature type="compositionally biased region" description="Basic residues" evidence="1">
    <location>
        <begin position="36"/>
        <end position="47"/>
    </location>
</feature>
<reference evidence="2" key="1">
    <citation type="submission" date="2020-02" db="EMBL/GenBank/DDBJ databases">
        <authorList>
            <person name="Meier V. D."/>
        </authorList>
    </citation>
    <scope>NUCLEOTIDE SEQUENCE</scope>
    <source>
        <strain evidence="2">AVDCRST_MAG59</strain>
    </source>
</reference>
<evidence type="ECO:0000313" key="2">
    <source>
        <dbReference type="EMBL" id="CAA9569006.1"/>
    </source>
</evidence>
<gene>
    <name evidence="2" type="ORF">AVDCRST_MAG59-3307</name>
</gene>
<dbReference type="EMBL" id="CADCWF010000231">
    <property type="protein sequence ID" value="CAA9569006.1"/>
    <property type="molecule type" value="Genomic_DNA"/>
</dbReference>
<feature type="region of interest" description="Disordered" evidence="1">
    <location>
        <begin position="1"/>
        <end position="56"/>
    </location>
</feature>
<name>A0A6J4V5D1_9BACT</name>
<accession>A0A6J4V5D1</accession>
<organism evidence="2">
    <name type="scientific">uncultured Thermomicrobiales bacterium</name>
    <dbReference type="NCBI Taxonomy" id="1645740"/>
    <lineage>
        <taxon>Bacteria</taxon>
        <taxon>Pseudomonadati</taxon>
        <taxon>Thermomicrobiota</taxon>
        <taxon>Thermomicrobia</taxon>
        <taxon>Thermomicrobiales</taxon>
        <taxon>environmental samples</taxon>
    </lineage>
</organism>
<proteinExistence type="predicted"/>